<protein>
    <submittedName>
        <fullName evidence="1">Uncharacterized protein</fullName>
    </submittedName>
</protein>
<accession>A0ABW5NPE7</accession>
<reference evidence="2" key="1">
    <citation type="journal article" date="2019" name="Int. J. Syst. Evol. Microbiol.">
        <title>The Global Catalogue of Microorganisms (GCM) 10K type strain sequencing project: providing services to taxonomists for standard genome sequencing and annotation.</title>
        <authorList>
            <consortium name="The Broad Institute Genomics Platform"/>
            <consortium name="The Broad Institute Genome Sequencing Center for Infectious Disease"/>
            <person name="Wu L."/>
            <person name="Ma J."/>
        </authorList>
    </citation>
    <scope>NUCLEOTIDE SEQUENCE [LARGE SCALE GENOMIC DNA]</scope>
    <source>
        <strain evidence="2">KCTC 42248</strain>
    </source>
</reference>
<dbReference type="RefSeq" id="WP_380869997.1">
    <property type="nucleotide sequence ID" value="NZ_JBHUMA010000006.1"/>
</dbReference>
<sequence length="102" mass="12011">MLSSDQLRKYYRGVVIPHARDALIDAGFEPEVVGSFELTHIFFKSILHTPTTTTLKNKEFSTYIMHVQRICATYLNYYVPDANEQNYERYTKSNRTHVVQQY</sequence>
<keyword evidence="2" id="KW-1185">Reference proteome</keyword>
<proteinExistence type="predicted"/>
<evidence type="ECO:0000313" key="2">
    <source>
        <dbReference type="Proteomes" id="UP001597393"/>
    </source>
</evidence>
<name>A0ABW5NPE7_9SPHI</name>
<comment type="caution">
    <text evidence="1">The sequence shown here is derived from an EMBL/GenBank/DDBJ whole genome shotgun (WGS) entry which is preliminary data.</text>
</comment>
<dbReference type="Proteomes" id="UP001597393">
    <property type="component" value="Unassembled WGS sequence"/>
</dbReference>
<organism evidence="1 2">
    <name type="scientific">Sphingobacterium corticis</name>
    <dbReference type="NCBI Taxonomy" id="1812823"/>
    <lineage>
        <taxon>Bacteria</taxon>
        <taxon>Pseudomonadati</taxon>
        <taxon>Bacteroidota</taxon>
        <taxon>Sphingobacteriia</taxon>
        <taxon>Sphingobacteriales</taxon>
        <taxon>Sphingobacteriaceae</taxon>
        <taxon>Sphingobacterium</taxon>
    </lineage>
</organism>
<dbReference type="EMBL" id="JBHUMA010000006">
    <property type="protein sequence ID" value="MFD2599873.1"/>
    <property type="molecule type" value="Genomic_DNA"/>
</dbReference>
<gene>
    <name evidence="1" type="ORF">ACFSQ3_13025</name>
</gene>
<evidence type="ECO:0000313" key="1">
    <source>
        <dbReference type="EMBL" id="MFD2599873.1"/>
    </source>
</evidence>